<feature type="transmembrane region" description="Helical" evidence="10">
    <location>
        <begin position="326"/>
        <end position="349"/>
    </location>
</feature>
<evidence type="ECO:0000256" key="7">
    <source>
        <dbReference type="ARBA" id="ARBA00023170"/>
    </source>
</evidence>
<dbReference type="Gene3D" id="1.20.1070.10">
    <property type="entry name" value="Rhodopsin 7-helix transmembrane proteins"/>
    <property type="match status" value="2"/>
</dbReference>
<dbReference type="InterPro" id="IPR000276">
    <property type="entry name" value="GPCR_Rhodpsn"/>
</dbReference>
<comment type="function">
    <text evidence="1">Putative odorant or sperm cell receptor.</text>
</comment>
<dbReference type="Pfam" id="PF13853">
    <property type="entry name" value="7tm_4"/>
    <property type="match status" value="2"/>
</dbReference>
<feature type="transmembrane region" description="Helical" evidence="10">
    <location>
        <begin position="138"/>
        <end position="156"/>
    </location>
</feature>
<feature type="transmembrane region" description="Helical" evidence="10">
    <location>
        <begin position="235"/>
        <end position="258"/>
    </location>
</feature>
<keyword evidence="13" id="KW-1185">Reference proteome</keyword>
<feature type="transmembrane region" description="Helical" evidence="10">
    <location>
        <begin position="440"/>
        <end position="458"/>
    </location>
</feature>
<dbReference type="GO" id="GO:0016020">
    <property type="term" value="C:membrane"/>
    <property type="evidence" value="ECO:0007669"/>
    <property type="project" value="UniProtKB-SubCell"/>
</dbReference>
<feature type="transmembrane region" description="Helical" evidence="10">
    <location>
        <begin position="392"/>
        <end position="420"/>
    </location>
</feature>
<dbReference type="SUPFAM" id="SSF81321">
    <property type="entry name" value="Family A G protein-coupled receptor-like"/>
    <property type="match status" value="2"/>
</dbReference>
<evidence type="ECO:0000256" key="9">
    <source>
        <dbReference type="RuleBase" id="RU000688"/>
    </source>
</evidence>
<feature type="transmembrane region" description="Helical" evidence="10">
    <location>
        <begin position="58"/>
        <end position="79"/>
    </location>
</feature>
<evidence type="ECO:0000256" key="6">
    <source>
        <dbReference type="ARBA" id="ARBA00023136"/>
    </source>
</evidence>
<evidence type="ECO:0000256" key="5">
    <source>
        <dbReference type="ARBA" id="ARBA00023040"/>
    </source>
</evidence>
<protein>
    <submittedName>
        <fullName evidence="12">Olfactory receptor 5M10</fullName>
    </submittedName>
</protein>
<proteinExistence type="inferred from homology"/>
<dbReference type="GO" id="GO:0004984">
    <property type="term" value="F:olfactory receptor activity"/>
    <property type="evidence" value="ECO:0007669"/>
    <property type="project" value="InterPro"/>
</dbReference>
<evidence type="ECO:0000256" key="10">
    <source>
        <dbReference type="SAM" id="Phobius"/>
    </source>
</evidence>
<dbReference type="CDD" id="cd15412">
    <property type="entry name" value="7tmA_OR5M-like"/>
    <property type="match status" value="1"/>
</dbReference>
<keyword evidence="7 9" id="KW-0675">Receptor</keyword>
<evidence type="ECO:0000256" key="1">
    <source>
        <dbReference type="ARBA" id="ARBA00003929"/>
    </source>
</evidence>
<dbReference type="PRINTS" id="PR00245">
    <property type="entry name" value="OLFACTORYR"/>
</dbReference>
<comment type="subcellular location">
    <subcellularLocation>
        <location evidence="2">Membrane</location>
        <topology evidence="2">Multi-pass membrane protein</topology>
    </subcellularLocation>
</comment>
<evidence type="ECO:0000256" key="4">
    <source>
        <dbReference type="ARBA" id="ARBA00022989"/>
    </source>
</evidence>
<dbReference type="FunFam" id="1.20.1070.10:FF:000003">
    <property type="entry name" value="Olfactory receptor"/>
    <property type="match status" value="2"/>
</dbReference>
<evidence type="ECO:0000259" key="11">
    <source>
        <dbReference type="PROSITE" id="PS50262"/>
    </source>
</evidence>
<sequence>MSNHSTVTEFILLGFSNHPELRCLLFMVFLVIYIITVFGNLGMILLINIDSRLHTPMYFFLSNLSLVDVCYSSVVAPNMLVNFWVENPVISFSECATQFFFFGSFAGIEGFLLAVMAYDRYVAICKPLLYTVTMSPHLNIMLVSATYLAGFLNASIHTGFTFQLSFCHSNVINHFFCDTPPLLKLSCSDTRVNEIVIFAFASFNELSCLLTILISYLYILVAILRISSAKGRHKAFSTCASHLMVVTIFFGTILFMYLRPSSSYSMDQDKVVSVFYTVVIPMLNPLIYSLRNKEFSKHKKMSSQNHTLVTEFILLGLTDDPVLEKILFGVFLVIYLITLAGNLCMIVLIRANSHLQTPMYFFLSHLSFVDICYSSNVTPNMLYDFLSDQKTISYAGCFSQCLLFIALVITEFYILASMALDRYVAICSPLHYSIRMSKDICISLVMVSYAFGFLNGLSQTLLTFHLSFCGSLEINHFYCADPPLIMLACSDTYVKKMAMLVVAGFTLSSSLFIILLSYFLILTAILKIRSAEGRHKTFSTCASHLTSVTIFYGTLFCMYVRTPSKRSVEESKIIAVFYTFLSPMLNPFIYSIRNQHVIHAMQQMTKGNLFHKNAV</sequence>
<dbReference type="GO" id="GO:0004930">
    <property type="term" value="F:G protein-coupled receptor activity"/>
    <property type="evidence" value="ECO:0007669"/>
    <property type="project" value="UniProtKB-KW"/>
</dbReference>
<evidence type="ECO:0000256" key="2">
    <source>
        <dbReference type="ARBA" id="ARBA00004141"/>
    </source>
</evidence>
<accession>S7Q814</accession>
<keyword evidence="3 9" id="KW-0812">Transmembrane</keyword>
<organism evidence="12 13">
    <name type="scientific">Myotis brandtii</name>
    <name type="common">Brandt's bat</name>
    <dbReference type="NCBI Taxonomy" id="109478"/>
    <lineage>
        <taxon>Eukaryota</taxon>
        <taxon>Metazoa</taxon>
        <taxon>Chordata</taxon>
        <taxon>Craniata</taxon>
        <taxon>Vertebrata</taxon>
        <taxon>Euteleostomi</taxon>
        <taxon>Mammalia</taxon>
        <taxon>Eutheria</taxon>
        <taxon>Laurasiatheria</taxon>
        <taxon>Chiroptera</taxon>
        <taxon>Yangochiroptera</taxon>
        <taxon>Vespertilionidae</taxon>
        <taxon>Myotis</taxon>
    </lineage>
</organism>
<dbReference type="PANTHER" id="PTHR48018">
    <property type="entry name" value="OLFACTORY RECEPTOR"/>
    <property type="match status" value="1"/>
</dbReference>
<dbReference type="AlphaFoldDB" id="S7Q814"/>
<feature type="domain" description="G-protein coupled receptors family 1 profile" evidence="11">
    <location>
        <begin position="39"/>
        <end position="288"/>
    </location>
</feature>
<dbReference type="PRINTS" id="PR00237">
    <property type="entry name" value="GPCRRHODOPSN"/>
</dbReference>
<gene>
    <name evidence="12" type="ORF">D623_10007638</name>
</gene>
<dbReference type="PROSITE" id="PS50262">
    <property type="entry name" value="G_PROTEIN_RECEP_F1_2"/>
    <property type="match status" value="2"/>
</dbReference>
<dbReference type="PROSITE" id="PS00237">
    <property type="entry name" value="G_PROTEIN_RECEP_F1_1"/>
    <property type="match status" value="2"/>
</dbReference>
<feature type="transmembrane region" description="Helical" evidence="10">
    <location>
        <begin position="195"/>
        <end position="223"/>
    </location>
</feature>
<feature type="transmembrane region" description="Helical" evidence="10">
    <location>
        <begin position="538"/>
        <end position="561"/>
    </location>
</feature>
<feature type="transmembrane region" description="Helical" evidence="10">
    <location>
        <begin position="500"/>
        <end position="526"/>
    </location>
</feature>
<evidence type="ECO:0000256" key="8">
    <source>
        <dbReference type="ARBA" id="ARBA00023224"/>
    </source>
</evidence>
<name>S7Q814_MYOBR</name>
<dbReference type="Proteomes" id="UP000052978">
    <property type="component" value="Unassembled WGS sequence"/>
</dbReference>
<evidence type="ECO:0000313" key="12">
    <source>
        <dbReference type="EMBL" id="EPQ19533.1"/>
    </source>
</evidence>
<feature type="transmembrane region" description="Helical" evidence="10">
    <location>
        <begin position="573"/>
        <end position="592"/>
    </location>
</feature>
<feature type="transmembrane region" description="Helical" evidence="10">
    <location>
        <begin position="270"/>
        <end position="290"/>
    </location>
</feature>
<keyword evidence="5 9" id="KW-0297">G-protein coupled receptor</keyword>
<dbReference type="CDD" id="cd15230">
    <property type="entry name" value="7tmA_OR5-like"/>
    <property type="match status" value="1"/>
</dbReference>
<dbReference type="EMBL" id="KE164694">
    <property type="protein sequence ID" value="EPQ19533.1"/>
    <property type="molecule type" value="Genomic_DNA"/>
</dbReference>
<dbReference type="eggNOG" id="ENOG502TDE6">
    <property type="taxonomic scope" value="Eukaryota"/>
</dbReference>
<feature type="transmembrane region" description="Helical" evidence="10">
    <location>
        <begin position="99"/>
        <end position="118"/>
    </location>
</feature>
<reference evidence="12 13" key="1">
    <citation type="journal article" date="2013" name="Nat. Commun.">
        <title>Genome analysis reveals insights into physiology and longevity of the Brandt's bat Myotis brandtii.</title>
        <authorList>
            <person name="Seim I."/>
            <person name="Fang X."/>
            <person name="Xiong Z."/>
            <person name="Lobanov A.V."/>
            <person name="Huang Z."/>
            <person name="Ma S."/>
            <person name="Feng Y."/>
            <person name="Turanov A.A."/>
            <person name="Zhu Y."/>
            <person name="Lenz T.L."/>
            <person name="Gerashchenko M.V."/>
            <person name="Fan D."/>
            <person name="Hee Yim S."/>
            <person name="Yao X."/>
            <person name="Jordan D."/>
            <person name="Xiong Y."/>
            <person name="Ma Y."/>
            <person name="Lyapunov A.N."/>
            <person name="Chen G."/>
            <person name="Kulakova O.I."/>
            <person name="Sun Y."/>
            <person name="Lee S.G."/>
            <person name="Bronson R.T."/>
            <person name="Moskalev A.A."/>
            <person name="Sunyaev S.R."/>
            <person name="Zhang G."/>
            <person name="Krogh A."/>
            <person name="Wang J."/>
            <person name="Gladyshev V.N."/>
        </authorList>
    </citation>
    <scope>NUCLEOTIDE SEQUENCE [LARGE SCALE GENOMIC DNA]</scope>
</reference>
<keyword evidence="8 9" id="KW-0807">Transducer</keyword>
<evidence type="ECO:0000256" key="3">
    <source>
        <dbReference type="ARBA" id="ARBA00022692"/>
    </source>
</evidence>
<keyword evidence="4 10" id="KW-1133">Transmembrane helix</keyword>
<evidence type="ECO:0000313" key="13">
    <source>
        <dbReference type="Proteomes" id="UP000052978"/>
    </source>
</evidence>
<keyword evidence="6 10" id="KW-0472">Membrane</keyword>
<feature type="domain" description="G-protein coupled receptors family 1 profile" evidence="11">
    <location>
        <begin position="341"/>
        <end position="590"/>
    </location>
</feature>
<dbReference type="InterPro" id="IPR000725">
    <property type="entry name" value="Olfact_rcpt"/>
</dbReference>
<comment type="similarity">
    <text evidence="9">Belongs to the G-protein coupled receptor 1 family.</text>
</comment>
<dbReference type="InterPro" id="IPR017452">
    <property type="entry name" value="GPCR_Rhodpsn_7TM"/>
</dbReference>
<feature type="transmembrane region" description="Helical" evidence="10">
    <location>
        <begin position="24"/>
        <end position="46"/>
    </location>
</feature>